<evidence type="ECO:0000256" key="1">
    <source>
        <dbReference type="ARBA" id="ARBA00006484"/>
    </source>
</evidence>
<evidence type="ECO:0000256" key="3">
    <source>
        <dbReference type="SAM" id="Phobius"/>
    </source>
</evidence>
<feature type="transmembrane region" description="Helical" evidence="3">
    <location>
        <begin position="131"/>
        <end position="151"/>
    </location>
</feature>
<proteinExistence type="inferred from homology"/>
<gene>
    <name evidence="4" type="ORF">K8089_06925</name>
</gene>
<dbReference type="Gene3D" id="3.40.50.720">
    <property type="entry name" value="NAD(P)-binding Rossmann-like Domain"/>
    <property type="match status" value="1"/>
</dbReference>
<evidence type="ECO:0000313" key="4">
    <source>
        <dbReference type="EMBL" id="MCG2418750.1"/>
    </source>
</evidence>
<dbReference type="InterPro" id="IPR002347">
    <property type="entry name" value="SDR_fam"/>
</dbReference>
<organism evidence="4 5">
    <name type="scientific">Aequorivita vitellina</name>
    <dbReference type="NCBI Taxonomy" id="2874475"/>
    <lineage>
        <taxon>Bacteria</taxon>
        <taxon>Pseudomonadati</taxon>
        <taxon>Bacteroidota</taxon>
        <taxon>Flavobacteriia</taxon>
        <taxon>Flavobacteriales</taxon>
        <taxon>Flavobacteriaceae</taxon>
        <taxon>Aequorivita</taxon>
    </lineage>
</organism>
<sequence>MERLKGKIAIITGASQGMGESHARAFVAEGAKVVLTDLNEARGNAIAEELGLDNSLFIKQDVSKVEDWKNVIEQAELKFGPVNVLVNNAGILGPIANAIELDEEQYQKVIEVNQDSVYYGMKYTLPSMIKAGIGSIVNISSIAGIVAIYGYPSLAYMGSKFAVRGMTKAVAVEFANKNIRANSVHPGFIKTPMMADATDEGGGSATQFIPLGRLAETSEVSNLVVFLASDESSYLTGTEQIIDGGMSIQ</sequence>
<dbReference type="PANTHER" id="PTHR24321:SF8">
    <property type="entry name" value="ESTRADIOL 17-BETA-DEHYDROGENASE 8-RELATED"/>
    <property type="match status" value="1"/>
</dbReference>
<evidence type="ECO:0000313" key="5">
    <source>
        <dbReference type="Proteomes" id="UP001139461"/>
    </source>
</evidence>
<comment type="similarity">
    <text evidence="1">Belongs to the short-chain dehydrogenases/reductases (SDR) family.</text>
</comment>
<comment type="caution">
    <text evidence="4">The sequence shown here is derived from an EMBL/GenBank/DDBJ whole genome shotgun (WGS) entry which is preliminary data.</text>
</comment>
<dbReference type="RefSeq" id="WP_076698141.1">
    <property type="nucleotide sequence ID" value="NZ_JAIRBA010000010.1"/>
</dbReference>
<accession>A0A9X1QU22</accession>
<dbReference type="Pfam" id="PF13561">
    <property type="entry name" value="adh_short_C2"/>
    <property type="match status" value="1"/>
</dbReference>
<dbReference type="NCBIfam" id="NF005559">
    <property type="entry name" value="PRK07231.1"/>
    <property type="match status" value="1"/>
</dbReference>
<keyword evidence="3" id="KW-0472">Membrane</keyword>
<dbReference type="Proteomes" id="UP001139461">
    <property type="component" value="Unassembled WGS sequence"/>
</dbReference>
<dbReference type="GO" id="GO:0047936">
    <property type="term" value="F:glucose 1-dehydrogenase [NAD(P)+] activity"/>
    <property type="evidence" value="ECO:0007669"/>
    <property type="project" value="UniProtKB-EC"/>
</dbReference>
<dbReference type="EMBL" id="JAIRBA010000010">
    <property type="protein sequence ID" value="MCG2418750.1"/>
    <property type="molecule type" value="Genomic_DNA"/>
</dbReference>
<keyword evidence="3" id="KW-1133">Transmembrane helix</keyword>
<dbReference type="PRINTS" id="PR00081">
    <property type="entry name" value="GDHRDH"/>
</dbReference>
<dbReference type="SUPFAM" id="SSF51735">
    <property type="entry name" value="NAD(P)-binding Rossmann-fold domains"/>
    <property type="match status" value="1"/>
</dbReference>
<keyword evidence="5" id="KW-1185">Reference proteome</keyword>
<keyword evidence="3" id="KW-0812">Transmembrane</keyword>
<keyword evidence="2 4" id="KW-0560">Oxidoreductase</keyword>
<evidence type="ECO:0000256" key="2">
    <source>
        <dbReference type="ARBA" id="ARBA00023002"/>
    </source>
</evidence>
<dbReference type="AlphaFoldDB" id="A0A9X1QU22"/>
<protein>
    <submittedName>
        <fullName evidence="4">Glucose 1-dehydrogenase</fullName>
        <ecNumber evidence="4">1.1.1.47</ecNumber>
    </submittedName>
</protein>
<dbReference type="PRINTS" id="PR00080">
    <property type="entry name" value="SDRFAMILY"/>
</dbReference>
<dbReference type="FunFam" id="3.40.50.720:FF:000084">
    <property type="entry name" value="Short-chain dehydrogenase reductase"/>
    <property type="match status" value="1"/>
</dbReference>
<dbReference type="PANTHER" id="PTHR24321">
    <property type="entry name" value="DEHYDROGENASES, SHORT CHAIN"/>
    <property type="match status" value="1"/>
</dbReference>
<dbReference type="EC" id="1.1.1.47" evidence="4"/>
<name>A0A9X1QU22_9FLAO</name>
<reference evidence="4" key="1">
    <citation type="submission" date="2021-09" db="EMBL/GenBank/DDBJ databases">
        <title>Genome of Aequorivita sp. strain F47161.</title>
        <authorList>
            <person name="Wang Y."/>
        </authorList>
    </citation>
    <scope>NUCLEOTIDE SEQUENCE</scope>
    <source>
        <strain evidence="4">F47161</strain>
    </source>
</reference>
<dbReference type="InterPro" id="IPR036291">
    <property type="entry name" value="NAD(P)-bd_dom_sf"/>
</dbReference>